<accession>A0ACB7ZKC5</accession>
<gene>
    <name evidence="1" type="ORF">Vadar_018679</name>
</gene>
<sequence length="653" mass="75319">MAKKKQTHHGKPPQNQDHIHQSPPAMDDTSDKLENLKSLNSMLLKQTVERRQEVDLLQRSKESLESELTRSVMANQEMQAELTRLNDRTAQLVLERDLVFVFVAVQVDQQAEVFMKEREGLWREKVGIEKRLGSLEREIGVVMREKSEIEKVCSERESEIRVLKEKLIEVYVEIGNERDGSVRVCGERDGLRAELDVKIEETNELRLKLIEADKRGKMIEKEVEKLKVEYDGVVEGKKERERRIESMLRDKDSIERRLGDSNRVIEGLKREIEEMVRETKGIEEERNVEVMKKNELQISVAALNEMVLGLQKEEQKLRASVLNWEKRCVLGEEKEKEMEKEINELVNERKERERSFENLVQEKGLVKKELDEALKELDEQKQKMEEVVRKKVEIEAMKVRKENEIVEMRREMSELRVTISAMEASCRDQTEKNGQLQSDVNQCRDAIKKLTSERDEASKGFDEEKKNGVILREKISEMEKNIKESQKVVDDLKAEKRNVVGEKKALEIQCEKLAKEIESMEVSLSKARKEVNDVKAKVESSDANSELVLKTLRSTAAAMVCVSKDGIFKDIDGLIDEMELGESVKPYMAELEAIKNAFKNREIKVEEMKRQLEHLQNSVIEARKGKNFLTLVSSATAILAAAVASVAYVARGR</sequence>
<dbReference type="EMBL" id="CM037159">
    <property type="protein sequence ID" value="KAH7866313.1"/>
    <property type="molecule type" value="Genomic_DNA"/>
</dbReference>
<evidence type="ECO:0000313" key="2">
    <source>
        <dbReference type="Proteomes" id="UP000828048"/>
    </source>
</evidence>
<proteinExistence type="predicted"/>
<keyword evidence="2" id="KW-1185">Reference proteome</keyword>
<protein>
    <submittedName>
        <fullName evidence="1">Uncharacterized protein</fullName>
    </submittedName>
</protein>
<name>A0ACB7ZKC5_9ERIC</name>
<reference evidence="1 2" key="1">
    <citation type="journal article" date="2021" name="Hortic Res">
        <title>High-quality reference genome and annotation aids understanding of berry development for evergreen blueberry (Vaccinium darrowii).</title>
        <authorList>
            <person name="Yu J."/>
            <person name="Hulse-Kemp A.M."/>
            <person name="Babiker E."/>
            <person name="Staton M."/>
        </authorList>
    </citation>
    <scope>NUCLEOTIDE SEQUENCE [LARGE SCALE GENOMIC DNA]</scope>
    <source>
        <strain evidence="2">cv. NJ 8807/NJ 8810</strain>
        <tissue evidence="1">Young leaf</tissue>
    </source>
</reference>
<dbReference type="Proteomes" id="UP000828048">
    <property type="component" value="Chromosome 9"/>
</dbReference>
<evidence type="ECO:0000313" key="1">
    <source>
        <dbReference type="EMBL" id="KAH7866313.1"/>
    </source>
</evidence>
<comment type="caution">
    <text evidence="1">The sequence shown here is derived from an EMBL/GenBank/DDBJ whole genome shotgun (WGS) entry which is preliminary data.</text>
</comment>
<organism evidence="1 2">
    <name type="scientific">Vaccinium darrowii</name>
    <dbReference type="NCBI Taxonomy" id="229202"/>
    <lineage>
        <taxon>Eukaryota</taxon>
        <taxon>Viridiplantae</taxon>
        <taxon>Streptophyta</taxon>
        <taxon>Embryophyta</taxon>
        <taxon>Tracheophyta</taxon>
        <taxon>Spermatophyta</taxon>
        <taxon>Magnoliopsida</taxon>
        <taxon>eudicotyledons</taxon>
        <taxon>Gunneridae</taxon>
        <taxon>Pentapetalae</taxon>
        <taxon>asterids</taxon>
        <taxon>Ericales</taxon>
        <taxon>Ericaceae</taxon>
        <taxon>Vaccinioideae</taxon>
        <taxon>Vaccinieae</taxon>
        <taxon>Vaccinium</taxon>
    </lineage>
</organism>